<comment type="caution">
    <text evidence="2">The sequence shown here is derived from an EMBL/GenBank/DDBJ whole genome shotgun (WGS) entry which is preliminary data.</text>
</comment>
<keyword evidence="3" id="KW-1185">Reference proteome</keyword>
<protein>
    <submittedName>
        <fullName evidence="2">Uncharacterized protein</fullName>
    </submittedName>
</protein>
<feature type="region of interest" description="Disordered" evidence="1">
    <location>
        <begin position="1"/>
        <end position="21"/>
    </location>
</feature>
<proteinExistence type="predicted"/>
<sequence>VPAESHIEQQTSTPRRGLRSEDYVSVGISPMIPCSLVIDSDTDRSDNTTTPIRKLGNSSIEIAPFRKPLKRASCDISSYSLNELAESAQSNDFDEDERDKIKTALDILNQLFSKKNATTQ</sequence>
<evidence type="ECO:0000313" key="3">
    <source>
        <dbReference type="Proteomes" id="UP000663879"/>
    </source>
</evidence>
<dbReference type="EMBL" id="CAJNOC010005329">
    <property type="protein sequence ID" value="CAF1049413.1"/>
    <property type="molecule type" value="Genomic_DNA"/>
</dbReference>
<accession>A0A814KB01</accession>
<name>A0A814KB01_9BILA</name>
<dbReference type="AlphaFoldDB" id="A0A814KB01"/>
<evidence type="ECO:0000256" key="1">
    <source>
        <dbReference type="SAM" id="MobiDB-lite"/>
    </source>
</evidence>
<feature type="non-terminal residue" evidence="2">
    <location>
        <position position="1"/>
    </location>
</feature>
<evidence type="ECO:0000313" key="2">
    <source>
        <dbReference type="EMBL" id="CAF1049413.1"/>
    </source>
</evidence>
<dbReference type="Proteomes" id="UP000663879">
    <property type="component" value="Unassembled WGS sequence"/>
</dbReference>
<organism evidence="2 3">
    <name type="scientific">Brachionus calyciflorus</name>
    <dbReference type="NCBI Taxonomy" id="104777"/>
    <lineage>
        <taxon>Eukaryota</taxon>
        <taxon>Metazoa</taxon>
        <taxon>Spiralia</taxon>
        <taxon>Gnathifera</taxon>
        <taxon>Rotifera</taxon>
        <taxon>Eurotatoria</taxon>
        <taxon>Monogononta</taxon>
        <taxon>Pseudotrocha</taxon>
        <taxon>Ploima</taxon>
        <taxon>Brachionidae</taxon>
        <taxon>Brachionus</taxon>
    </lineage>
</organism>
<gene>
    <name evidence="2" type="ORF">OXX778_LOCUS18749</name>
</gene>
<reference evidence="2" key="1">
    <citation type="submission" date="2021-02" db="EMBL/GenBank/DDBJ databases">
        <authorList>
            <person name="Nowell W R."/>
        </authorList>
    </citation>
    <scope>NUCLEOTIDE SEQUENCE</scope>
    <source>
        <strain evidence="2">Ploen Becks lab</strain>
    </source>
</reference>